<accession>A0AAW0GW78</accession>
<gene>
    <name evidence="4" type="ORF">QCA50_002051</name>
</gene>
<feature type="coiled-coil region" evidence="1">
    <location>
        <begin position="54"/>
        <end position="236"/>
    </location>
</feature>
<organism evidence="4 5">
    <name type="scientific">Cerrena zonata</name>
    <dbReference type="NCBI Taxonomy" id="2478898"/>
    <lineage>
        <taxon>Eukaryota</taxon>
        <taxon>Fungi</taxon>
        <taxon>Dikarya</taxon>
        <taxon>Basidiomycota</taxon>
        <taxon>Agaricomycotina</taxon>
        <taxon>Agaricomycetes</taxon>
        <taxon>Polyporales</taxon>
        <taxon>Cerrenaceae</taxon>
        <taxon>Cerrena</taxon>
    </lineage>
</organism>
<evidence type="ECO:0000313" key="4">
    <source>
        <dbReference type="EMBL" id="KAK7694863.1"/>
    </source>
</evidence>
<keyword evidence="5" id="KW-1185">Reference proteome</keyword>
<dbReference type="InterPro" id="IPR046520">
    <property type="entry name" value="DUF6697"/>
</dbReference>
<sequence length="542" mass="60380">MESPTRSLRSESRTIAYSIARSPSTTFYNDSDAAASDKFVADLSEQLAAALRSKASLHLQLKASEAENAELREVIEDTSEKQLEKKNKSALKTASIRALEKELKAAQAQFQLGDQRIQELETELDGIRTERDELREDLTKARQSAEEIWSSSNLEHQLHDSNLEVLELQGKIDQLSSKLAQAEQQNEDLESQVNISGGQLQQLQQEVAALKETLLHSKLEGERKSAEKDKQIAQLQEMVNQQQTGMLLTGSQNPPGPNACTACMSRPTDPSQQAQTTQQNSLTIVIPPRPSVPFEESFRISVTLSRREAFRQNPLFIDQCHALPENATFTRGYLMDKLGGASQGVVARVANKKSLSEVHDVGLGVLYPQPALNSWLPAMPGAHGYMFVGLKGPGKDHVRFLQPTKWSLFLPKGGKIWEYYGEYEVYRQPDLDLTVEEWEAFSPEFRKGYSECTIKKESPHAELTADIIQATQDKYDKGQLKVPCTALKCVGYNRQLVLDLLSPHLSQPLASPSKRIATEAPEATPKPKRKKARTNTSKRATA</sequence>
<dbReference type="Proteomes" id="UP001385951">
    <property type="component" value="Unassembled WGS sequence"/>
</dbReference>
<evidence type="ECO:0000256" key="2">
    <source>
        <dbReference type="SAM" id="MobiDB-lite"/>
    </source>
</evidence>
<feature type="region of interest" description="Disordered" evidence="2">
    <location>
        <begin position="508"/>
        <end position="542"/>
    </location>
</feature>
<comment type="caution">
    <text evidence="4">The sequence shown here is derived from an EMBL/GenBank/DDBJ whole genome shotgun (WGS) entry which is preliminary data.</text>
</comment>
<dbReference type="PANTHER" id="PTHR23159">
    <property type="entry name" value="CENTROSOMAL PROTEIN 2"/>
    <property type="match status" value="1"/>
</dbReference>
<protein>
    <recommendedName>
        <fullName evidence="3">DUF6697 domain-containing protein</fullName>
    </recommendedName>
</protein>
<evidence type="ECO:0000313" key="5">
    <source>
        <dbReference type="Proteomes" id="UP001385951"/>
    </source>
</evidence>
<feature type="domain" description="DUF6697" evidence="3">
    <location>
        <begin position="328"/>
        <end position="500"/>
    </location>
</feature>
<name>A0AAW0GW78_9APHY</name>
<reference evidence="4 5" key="1">
    <citation type="submission" date="2022-09" db="EMBL/GenBank/DDBJ databases">
        <authorList>
            <person name="Palmer J.M."/>
        </authorList>
    </citation>
    <scope>NUCLEOTIDE SEQUENCE [LARGE SCALE GENOMIC DNA]</scope>
    <source>
        <strain evidence="4 5">DSM 7382</strain>
    </source>
</reference>
<proteinExistence type="predicted"/>
<dbReference type="Pfam" id="PF20411">
    <property type="entry name" value="DUF6697"/>
    <property type="match status" value="1"/>
</dbReference>
<evidence type="ECO:0000259" key="3">
    <source>
        <dbReference type="Pfam" id="PF20411"/>
    </source>
</evidence>
<evidence type="ECO:0000256" key="1">
    <source>
        <dbReference type="SAM" id="Coils"/>
    </source>
</evidence>
<dbReference type="PANTHER" id="PTHR23159:SF31">
    <property type="entry name" value="CENTROSOME-ASSOCIATED PROTEIN CEP250 ISOFORM X1"/>
    <property type="match status" value="1"/>
</dbReference>
<keyword evidence="1" id="KW-0175">Coiled coil</keyword>
<dbReference type="EMBL" id="JASBNA010000002">
    <property type="protein sequence ID" value="KAK7694863.1"/>
    <property type="molecule type" value="Genomic_DNA"/>
</dbReference>
<dbReference type="AlphaFoldDB" id="A0AAW0GW78"/>